<gene>
    <name evidence="1" type="ordered locus">BCAH187_E0038</name>
</gene>
<name>B7I1I7_BACC7</name>
<dbReference type="InterPro" id="IPR036388">
    <property type="entry name" value="WH-like_DNA-bd_sf"/>
</dbReference>
<reference evidence="1 2" key="1">
    <citation type="submission" date="2008-10" db="EMBL/GenBank/DDBJ databases">
        <title>Genome sequence of Bacillus cereus AH187.</title>
        <authorList>
            <person name="Dodson R.J."/>
            <person name="Durkin A.S."/>
            <person name="Rosovitz M.J."/>
            <person name="Rasko D.A."/>
            <person name="Kolsto A.B."/>
            <person name="Okstad O.A."/>
            <person name="Ravel J."/>
            <person name="Sutton G."/>
        </authorList>
    </citation>
    <scope>NUCLEOTIDE SEQUENCE [LARGE SCALE GENOMIC DNA]</scope>
    <source>
        <strain evidence="1 2">AH187</strain>
        <plasmid evidence="2">Plasmid pAH187_45</plasmid>
    </source>
</reference>
<evidence type="ECO:0000313" key="2">
    <source>
        <dbReference type="Proteomes" id="UP000002214"/>
    </source>
</evidence>
<dbReference type="Pfam" id="PF13814">
    <property type="entry name" value="Replic_Relax"/>
    <property type="match status" value="1"/>
</dbReference>
<keyword evidence="1" id="KW-0614">Plasmid</keyword>
<dbReference type="Gene3D" id="1.10.10.10">
    <property type="entry name" value="Winged helix-like DNA-binding domain superfamily/Winged helix DNA-binding domain"/>
    <property type="match status" value="1"/>
</dbReference>
<proteinExistence type="predicted"/>
<dbReference type="EMBL" id="CP001180">
    <property type="protein sequence ID" value="ACJ82874.1"/>
    <property type="molecule type" value="Genomic_DNA"/>
</dbReference>
<sequence>MGKGVRGMGNILFQIADEQLLMSLHTHIYLDIEYIHQKVYVDYTKKSVTNRLYKLEQAGYIRYEYLPVTSSRNQKRKVAKPQRIYTLTPKGVEMVCGFRGEVHWKNSWSKRSASFVYHSLMLAKIECAMTLISKQEERLELKEWINEPRATFQYAKGKSRVIRPDGIAVIGLKEEIDKNIGVFMEMERSYGSKEVLEKKIIRYNDFMAQEGKAAEYRMHIGMGYEILQWRLVFIAGSESREKELIRYLKGVSSPEIPVFITLFQDILQDPFGNIYRNVQNSDKKVRL</sequence>
<evidence type="ECO:0000313" key="1">
    <source>
        <dbReference type="EMBL" id="ACJ82874.1"/>
    </source>
</evidence>
<dbReference type="InterPro" id="IPR025855">
    <property type="entry name" value="Replic_Relax"/>
</dbReference>
<dbReference type="InterPro" id="IPR036390">
    <property type="entry name" value="WH_DNA-bd_sf"/>
</dbReference>
<dbReference type="Proteomes" id="UP000002214">
    <property type="component" value="Plasmid pAH187_45"/>
</dbReference>
<evidence type="ECO:0008006" key="3">
    <source>
        <dbReference type="Google" id="ProtNLM"/>
    </source>
</evidence>
<dbReference type="KEGG" id="bcr:BCAH187_E0038"/>
<accession>B7I1I7</accession>
<dbReference type="HOGENOM" id="CLU_971996_0_0_9"/>
<organism evidence="1 2">
    <name type="scientific">Bacillus cereus (strain AH187)</name>
    <dbReference type="NCBI Taxonomy" id="405534"/>
    <lineage>
        <taxon>Bacteria</taxon>
        <taxon>Bacillati</taxon>
        <taxon>Bacillota</taxon>
        <taxon>Bacilli</taxon>
        <taxon>Bacillales</taxon>
        <taxon>Bacillaceae</taxon>
        <taxon>Bacillus</taxon>
        <taxon>Bacillus cereus group</taxon>
    </lineage>
</organism>
<protein>
    <recommendedName>
        <fullName evidence="3">Replication-relaxation family protein</fullName>
    </recommendedName>
</protein>
<dbReference type="AlphaFoldDB" id="B7I1I7"/>
<geneLocation type="plasmid" evidence="1 2">
    <name>pAH187_45</name>
</geneLocation>
<dbReference type="SUPFAM" id="SSF46785">
    <property type="entry name" value="Winged helix' DNA-binding domain"/>
    <property type="match status" value="1"/>
</dbReference>